<sequence length="178" mass="19215">MNQNEKQQIIDELKERIAGSKSVICVEFNKFTVEKTTQFRRELQEAAGDFQVVKNTLAKRAIKDTQFEGLSQFLVGPTGLVFCPGDAAGLAKVVTKYAKEFAQQDSKGVNIKGGVVEGAVLNANGIQAVSTLPPRQQLLGELVGVLESPISGLVFALQGIVNEFVYTLQAVADKKAES</sequence>
<protein>
    <recommendedName>
        <fullName evidence="4 5">Large ribosomal subunit protein uL10</fullName>
    </recommendedName>
</protein>
<dbReference type="GO" id="GO:0006412">
    <property type="term" value="P:translation"/>
    <property type="evidence" value="ECO:0007669"/>
    <property type="project" value="UniProtKB-UniRule"/>
</dbReference>
<dbReference type="GO" id="GO:0005840">
    <property type="term" value="C:ribosome"/>
    <property type="evidence" value="ECO:0007669"/>
    <property type="project" value="UniProtKB-KW"/>
</dbReference>
<evidence type="ECO:0000256" key="2">
    <source>
        <dbReference type="ARBA" id="ARBA00022980"/>
    </source>
</evidence>
<evidence type="ECO:0000256" key="5">
    <source>
        <dbReference type="HAMAP-Rule" id="MF_00362"/>
    </source>
</evidence>
<keyword evidence="5" id="KW-0699">rRNA-binding</keyword>
<keyword evidence="5" id="KW-0694">RNA-binding</keyword>
<evidence type="ECO:0000313" key="7">
    <source>
        <dbReference type="Proteomes" id="UP000030700"/>
    </source>
</evidence>
<keyword evidence="2 5" id="KW-0689">Ribosomal protein</keyword>
<comment type="similarity">
    <text evidence="1 5">Belongs to the universal ribosomal protein uL10 family.</text>
</comment>
<dbReference type="AlphaFoldDB" id="A0A081BSD4"/>
<dbReference type="InterPro" id="IPR047865">
    <property type="entry name" value="Ribosomal_uL10_bac_type"/>
</dbReference>
<dbReference type="InterPro" id="IPR022973">
    <property type="entry name" value="Ribosomal_uL10_bac"/>
</dbReference>
<evidence type="ECO:0000256" key="1">
    <source>
        <dbReference type="ARBA" id="ARBA00008889"/>
    </source>
</evidence>
<dbReference type="GO" id="GO:1990904">
    <property type="term" value="C:ribonucleoprotein complex"/>
    <property type="evidence" value="ECO:0007669"/>
    <property type="project" value="UniProtKB-KW"/>
</dbReference>
<evidence type="ECO:0000313" key="6">
    <source>
        <dbReference type="EMBL" id="GAK54315.1"/>
    </source>
</evidence>
<dbReference type="Gene3D" id="6.10.250.290">
    <property type="match status" value="1"/>
</dbReference>
<accession>A0A081BSD4</accession>
<dbReference type="EMBL" id="DF820461">
    <property type="protein sequence ID" value="GAK54315.1"/>
    <property type="molecule type" value="Genomic_DNA"/>
</dbReference>
<organism evidence="6">
    <name type="scientific">Candidatus Moduliflexus flocculans</name>
    <dbReference type="NCBI Taxonomy" id="1499966"/>
    <lineage>
        <taxon>Bacteria</taxon>
        <taxon>Candidatus Moduliflexota</taxon>
        <taxon>Candidatus Moduliflexia</taxon>
        <taxon>Candidatus Moduliflexales</taxon>
        <taxon>Candidatus Moduliflexaceae</taxon>
    </lineage>
</organism>
<dbReference type="InterPro" id="IPR001790">
    <property type="entry name" value="Ribosomal_uL10"/>
</dbReference>
<evidence type="ECO:0000256" key="4">
    <source>
        <dbReference type="ARBA" id="ARBA00035202"/>
    </source>
</evidence>
<reference evidence="6" key="1">
    <citation type="journal article" date="2015" name="PeerJ">
        <title>First genomic representation of candidate bacterial phylum KSB3 points to enhanced environmental sensing as a trigger of wastewater bulking.</title>
        <authorList>
            <person name="Sekiguchi Y."/>
            <person name="Ohashi A."/>
            <person name="Parks D.H."/>
            <person name="Yamauchi T."/>
            <person name="Tyson G.W."/>
            <person name="Hugenholtz P."/>
        </authorList>
    </citation>
    <scope>NUCLEOTIDE SEQUENCE [LARGE SCALE GENOMIC DNA]</scope>
</reference>
<dbReference type="NCBIfam" id="NF000955">
    <property type="entry name" value="PRK00099.1-1"/>
    <property type="match status" value="1"/>
</dbReference>
<gene>
    <name evidence="5" type="primary">rplJ</name>
    <name evidence="6" type="ORF">U14_05600</name>
</gene>
<dbReference type="Gene3D" id="3.30.70.1730">
    <property type="match status" value="1"/>
</dbReference>
<dbReference type="HAMAP" id="MF_00362">
    <property type="entry name" value="Ribosomal_uL10"/>
    <property type="match status" value="1"/>
</dbReference>
<dbReference type="InterPro" id="IPR043141">
    <property type="entry name" value="Ribosomal_uL10-like_sf"/>
</dbReference>
<dbReference type="HOGENOM" id="CLU_092227_1_2_0"/>
<dbReference type="SUPFAM" id="SSF160369">
    <property type="entry name" value="Ribosomal protein L10-like"/>
    <property type="match status" value="1"/>
</dbReference>
<dbReference type="STRING" id="1499966.U14_05600"/>
<dbReference type="CDD" id="cd05797">
    <property type="entry name" value="Ribosomal_L10"/>
    <property type="match status" value="1"/>
</dbReference>
<comment type="subunit">
    <text evidence="5">Part of the ribosomal stalk of the 50S ribosomal subunit. The N-terminus interacts with L11 and the large rRNA to form the base of the stalk. The C-terminus forms an elongated spine to which L12 dimers bind in a sequential fashion forming a multimeric L10(L12)X complex.</text>
</comment>
<proteinExistence type="inferred from homology"/>
<dbReference type="Pfam" id="PF00466">
    <property type="entry name" value="Ribosomal_L10"/>
    <property type="match status" value="1"/>
</dbReference>
<dbReference type="PANTHER" id="PTHR11560">
    <property type="entry name" value="39S RIBOSOMAL PROTEIN L10, MITOCHONDRIAL"/>
    <property type="match status" value="1"/>
</dbReference>
<name>A0A081BSD4_9BACT</name>
<evidence type="ECO:0000256" key="3">
    <source>
        <dbReference type="ARBA" id="ARBA00023274"/>
    </source>
</evidence>
<dbReference type="Proteomes" id="UP000030700">
    <property type="component" value="Unassembled WGS sequence"/>
</dbReference>
<keyword evidence="7" id="KW-1185">Reference proteome</keyword>
<keyword evidence="3 5" id="KW-0687">Ribonucleoprotein</keyword>
<comment type="function">
    <text evidence="5">Forms part of the ribosomal stalk, playing a central role in the interaction of the ribosome with GTP-bound translation factors.</text>
</comment>
<dbReference type="GO" id="GO:0070180">
    <property type="term" value="F:large ribosomal subunit rRNA binding"/>
    <property type="evidence" value="ECO:0007669"/>
    <property type="project" value="UniProtKB-UniRule"/>
</dbReference>